<accession>A0ABQ2AFV7</accession>
<name>A0ABQ2AFV7_9MICC</name>
<dbReference type="EMBL" id="BMFW01000002">
    <property type="protein sequence ID" value="GGH91060.1"/>
    <property type="molecule type" value="Genomic_DNA"/>
</dbReference>
<evidence type="ECO:0000313" key="2">
    <source>
        <dbReference type="Proteomes" id="UP000643279"/>
    </source>
</evidence>
<sequence length="130" mass="13424">MNSCLGDPTPTKYQTRPNPTVATFVAAKSAETGYSGVDIQATIAATGKTRALNQRRDTTESATNCARSSGRALAIRAGPVMPHPKAMRTAAIDPTDCPTAIADHPPAPDVEITMGITATLTAADVTTVAE</sequence>
<dbReference type="Proteomes" id="UP000643279">
    <property type="component" value="Unassembled WGS sequence"/>
</dbReference>
<protein>
    <submittedName>
        <fullName evidence="1">Uncharacterized protein</fullName>
    </submittedName>
</protein>
<comment type="caution">
    <text evidence="1">The sequence shown here is derived from an EMBL/GenBank/DDBJ whole genome shotgun (WGS) entry which is preliminary data.</text>
</comment>
<evidence type="ECO:0000313" key="1">
    <source>
        <dbReference type="EMBL" id="GGH91060.1"/>
    </source>
</evidence>
<reference evidence="2" key="1">
    <citation type="journal article" date="2019" name="Int. J. Syst. Evol. Microbiol.">
        <title>The Global Catalogue of Microorganisms (GCM) 10K type strain sequencing project: providing services to taxonomists for standard genome sequencing and annotation.</title>
        <authorList>
            <consortium name="The Broad Institute Genomics Platform"/>
            <consortium name="The Broad Institute Genome Sequencing Center for Infectious Disease"/>
            <person name="Wu L."/>
            <person name="Ma J."/>
        </authorList>
    </citation>
    <scope>NUCLEOTIDE SEQUENCE [LARGE SCALE GENOMIC DNA]</scope>
    <source>
        <strain evidence="2">CGMCC 1.12778</strain>
    </source>
</reference>
<keyword evidence="2" id="KW-1185">Reference proteome</keyword>
<proteinExistence type="predicted"/>
<organism evidence="1 2">
    <name type="scientific">Arthrobacter liuii</name>
    <dbReference type="NCBI Taxonomy" id="1476996"/>
    <lineage>
        <taxon>Bacteria</taxon>
        <taxon>Bacillati</taxon>
        <taxon>Actinomycetota</taxon>
        <taxon>Actinomycetes</taxon>
        <taxon>Micrococcales</taxon>
        <taxon>Micrococcaceae</taxon>
        <taxon>Arthrobacter</taxon>
    </lineage>
</organism>
<gene>
    <name evidence="1" type="ORF">GCM10007170_06320</name>
</gene>